<accession>A0A1Y2D7J5</accession>
<keyword evidence="11" id="KW-0418">Kinase</keyword>
<dbReference type="GO" id="GO:0006281">
    <property type="term" value="P:DNA repair"/>
    <property type="evidence" value="ECO:0007669"/>
    <property type="project" value="TreeGrafter"/>
</dbReference>
<keyword evidence="11" id="KW-0808">Transferase</keyword>
<dbReference type="InterPro" id="IPR015877">
    <property type="entry name" value="MAT1_centre"/>
</dbReference>
<dbReference type="GO" id="GO:0070985">
    <property type="term" value="C:transcription factor TFIIK complex"/>
    <property type="evidence" value="ECO:0007669"/>
    <property type="project" value="UniProtKB-ARBA"/>
</dbReference>
<dbReference type="GO" id="GO:0006357">
    <property type="term" value="P:regulation of transcription by RNA polymerase II"/>
    <property type="evidence" value="ECO:0007669"/>
    <property type="project" value="TreeGrafter"/>
</dbReference>
<dbReference type="InterPro" id="IPR017907">
    <property type="entry name" value="Znf_RING_CS"/>
</dbReference>
<feature type="domain" description="RING-type" evidence="10">
    <location>
        <begin position="4"/>
        <end position="48"/>
    </location>
</feature>
<dbReference type="Gene3D" id="3.30.40.10">
    <property type="entry name" value="Zinc/RING finger domain, C3HC4 (zinc finger)"/>
    <property type="match status" value="1"/>
</dbReference>
<dbReference type="PANTHER" id="PTHR12683">
    <property type="entry name" value="CDK-ACTIVATING KINASE ASSEMBLY FACTOR MAT1"/>
    <property type="match status" value="1"/>
</dbReference>
<dbReference type="FunFam" id="3.30.40.10:FF:000037">
    <property type="entry name" value="Cdk-activating kinase assembly factor MAT1, centre"/>
    <property type="match status" value="1"/>
</dbReference>
<evidence type="ECO:0000256" key="6">
    <source>
        <dbReference type="ARBA" id="ARBA00023242"/>
    </source>
</evidence>
<feature type="non-terminal residue" evidence="11">
    <location>
        <position position="1"/>
    </location>
</feature>
<evidence type="ECO:0000256" key="8">
    <source>
        <dbReference type="ARBA" id="ARBA00033277"/>
    </source>
</evidence>
<dbReference type="PROSITE" id="PS50089">
    <property type="entry name" value="ZF_RING_2"/>
    <property type="match status" value="1"/>
</dbReference>
<keyword evidence="12" id="KW-1185">Reference proteome</keyword>
<keyword evidence="4 9" id="KW-0863">Zinc-finger</keyword>
<dbReference type="GO" id="GO:0016301">
    <property type="term" value="F:kinase activity"/>
    <property type="evidence" value="ECO:0007669"/>
    <property type="project" value="UniProtKB-KW"/>
</dbReference>
<comment type="caution">
    <text evidence="11">The sequence shown here is derived from an EMBL/GenBank/DDBJ whole genome shotgun (WGS) entry which is preliminary data.</text>
</comment>
<proteinExistence type="predicted"/>
<dbReference type="AlphaFoldDB" id="A0A1Y2D7J5"/>
<evidence type="ECO:0000256" key="9">
    <source>
        <dbReference type="PROSITE-ProRule" id="PRU00175"/>
    </source>
</evidence>
<dbReference type="PROSITE" id="PS00518">
    <property type="entry name" value="ZF_RING_1"/>
    <property type="match status" value="1"/>
</dbReference>
<sequence length="102" mass="11841">EDVCPVCKTDRFLNPKLRLMVSSCYHKMCESCMDRIFSLGPEPCPVCHTTIRKAHFKPQRFEDLGVQKELAIRKKMARTFNKTESDFVSSSAYNAYLEEVEE</sequence>
<feature type="non-terminal residue" evidence="11">
    <location>
        <position position="102"/>
    </location>
</feature>
<organism evidence="11 12">
    <name type="scientific">Leucosporidium creatinivorum</name>
    <dbReference type="NCBI Taxonomy" id="106004"/>
    <lineage>
        <taxon>Eukaryota</taxon>
        <taxon>Fungi</taxon>
        <taxon>Dikarya</taxon>
        <taxon>Basidiomycota</taxon>
        <taxon>Pucciniomycotina</taxon>
        <taxon>Microbotryomycetes</taxon>
        <taxon>Leucosporidiales</taxon>
        <taxon>Leucosporidium</taxon>
    </lineage>
</organism>
<dbReference type="SUPFAM" id="SSF57850">
    <property type="entry name" value="RING/U-box"/>
    <property type="match status" value="1"/>
</dbReference>
<dbReference type="InParanoid" id="A0A1Y2D7J5"/>
<evidence type="ECO:0000256" key="1">
    <source>
        <dbReference type="ARBA" id="ARBA00004123"/>
    </source>
</evidence>
<keyword evidence="6" id="KW-0539">Nucleus</keyword>
<keyword evidence="5" id="KW-0862">Zinc</keyword>
<dbReference type="OrthoDB" id="5963at2759"/>
<keyword evidence="3" id="KW-0479">Metal-binding</keyword>
<dbReference type="PANTHER" id="PTHR12683:SF13">
    <property type="entry name" value="CDK-ACTIVATING KINASE ASSEMBLY FACTOR MAT1"/>
    <property type="match status" value="1"/>
</dbReference>
<evidence type="ECO:0000313" key="12">
    <source>
        <dbReference type="Proteomes" id="UP000193467"/>
    </source>
</evidence>
<evidence type="ECO:0000256" key="5">
    <source>
        <dbReference type="ARBA" id="ARBA00022833"/>
    </source>
</evidence>
<protein>
    <recommendedName>
        <fullName evidence="2">RNA polymerase II transcription factor B subunit 3</fullName>
    </recommendedName>
    <alternativeName>
        <fullName evidence="8">RNA polymerase II transcription factor B 38 kDa subunit</fullName>
    </alternativeName>
    <alternativeName>
        <fullName evidence="7">RNA polymerase II transcription factor B p38 subunit</fullName>
    </alternativeName>
</protein>
<evidence type="ECO:0000256" key="2">
    <source>
        <dbReference type="ARBA" id="ARBA00022257"/>
    </source>
</evidence>
<evidence type="ECO:0000256" key="3">
    <source>
        <dbReference type="ARBA" id="ARBA00022723"/>
    </source>
</evidence>
<gene>
    <name evidence="11" type="ORF">BCR35DRAFT_245729</name>
</gene>
<evidence type="ECO:0000313" key="11">
    <source>
        <dbReference type="EMBL" id="ORY55167.1"/>
    </source>
</evidence>
<dbReference type="InterPro" id="IPR013083">
    <property type="entry name" value="Znf_RING/FYVE/PHD"/>
</dbReference>
<dbReference type="Pfam" id="PF17121">
    <property type="entry name" value="zf-C3HC4_5"/>
    <property type="match status" value="1"/>
</dbReference>
<dbReference type="GO" id="GO:0008270">
    <property type="term" value="F:zinc ion binding"/>
    <property type="evidence" value="ECO:0007669"/>
    <property type="project" value="UniProtKB-KW"/>
</dbReference>
<dbReference type="SMART" id="SM00184">
    <property type="entry name" value="RING"/>
    <property type="match status" value="1"/>
</dbReference>
<dbReference type="InterPro" id="IPR001841">
    <property type="entry name" value="Znf_RING"/>
</dbReference>
<evidence type="ECO:0000259" key="10">
    <source>
        <dbReference type="PROSITE" id="PS50089"/>
    </source>
</evidence>
<reference evidence="11 12" key="1">
    <citation type="submission" date="2016-07" db="EMBL/GenBank/DDBJ databases">
        <title>Pervasive Adenine N6-methylation of Active Genes in Fungi.</title>
        <authorList>
            <consortium name="DOE Joint Genome Institute"/>
            <person name="Mondo S.J."/>
            <person name="Dannebaum R.O."/>
            <person name="Kuo R.C."/>
            <person name="Labutti K."/>
            <person name="Haridas S."/>
            <person name="Kuo A."/>
            <person name="Salamov A."/>
            <person name="Ahrendt S.R."/>
            <person name="Lipzen A."/>
            <person name="Sullivan W."/>
            <person name="Andreopoulos W.B."/>
            <person name="Clum A."/>
            <person name="Lindquist E."/>
            <person name="Daum C."/>
            <person name="Ramamoorthy G.K."/>
            <person name="Gryganskyi A."/>
            <person name="Culley D."/>
            <person name="Magnuson J.K."/>
            <person name="James T.Y."/>
            <person name="O'Malley M.A."/>
            <person name="Stajich J.E."/>
            <person name="Spatafora J.W."/>
            <person name="Visel A."/>
            <person name="Grigoriev I.V."/>
        </authorList>
    </citation>
    <scope>NUCLEOTIDE SEQUENCE [LARGE SCALE GENOMIC DNA]</scope>
    <source>
        <strain evidence="11 12">62-1032</strain>
    </source>
</reference>
<name>A0A1Y2D7J5_9BASI</name>
<comment type="subcellular location">
    <subcellularLocation>
        <location evidence="1">Nucleus</location>
    </subcellularLocation>
</comment>
<dbReference type="Pfam" id="PF06391">
    <property type="entry name" value="MAT1"/>
    <property type="match status" value="1"/>
</dbReference>
<dbReference type="EMBL" id="MCGR01000092">
    <property type="protein sequence ID" value="ORY55167.1"/>
    <property type="molecule type" value="Genomic_DNA"/>
</dbReference>
<evidence type="ECO:0000256" key="4">
    <source>
        <dbReference type="ARBA" id="ARBA00022771"/>
    </source>
</evidence>
<evidence type="ECO:0000256" key="7">
    <source>
        <dbReference type="ARBA" id="ARBA00029873"/>
    </source>
</evidence>
<dbReference type="Proteomes" id="UP000193467">
    <property type="component" value="Unassembled WGS sequence"/>
</dbReference>
<dbReference type="STRING" id="106004.A0A1Y2D7J5"/>